<dbReference type="InterPro" id="IPR051610">
    <property type="entry name" value="GPI/OXD"/>
</dbReference>
<dbReference type="Pfam" id="PF07883">
    <property type="entry name" value="Cupin_2"/>
    <property type="match status" value="1"/>
</dbReference>
<sequence>MNENAEALARLLIRNYHDAPTQRELREPLYDTACARLAHGTAAQKLGASIDTVAPGKRSCPYHFHHAQEEMFVILDGSGTLRVAGEMLPVRAGDVVFIPPGPAYPHQIINTSDAPLQYLSVSTRETPEVAEYPDSGKFLAMASNGTDRIFEVLQRADNGLDYWDGEP</sequence>
<dbReference type="PANTHER" id="PTHR35848">
    <property type="entry name" value="OXALATE-BINDING PROTEIN"/>
    <property type="match status" value="1"/>
</dbReference>
<dbReference type="RefSeq" id="WP_390321375.1">
    <property type="nucleotide sequence ID" value="NZ_JBHRTP010000111.1"/>
</dbReference>
<reference evidence="4" key="1">
    <citation type="journal article" date="2019" name="Int. J. Syst. Evol. Microbiol.">
        <title>The Global Catalogue of Microorganisms (GCM) 10K type strain sequencing project: providing services to taxonomists for standard genome sequencing and annotation.</title>
        <authorList>
            <consortium name="The Broad Institute Genomics Platform"/>
            <consortium name="The Broad Institute Genome Sequencing Center for Infectious Disease"/>
            <person name="Wu L."/>
            <person name="Ma J."/>
        </authorList>
    </citation>
    <scope>NUCLEOTIDE SEQUENCE [LARGE SCALE GENOMIC DNA]</scope>
    <source>
        <strain evidence="4">KCTC 42986</strain>
    </source>
</reference>
<proteinExistence type="predicted"/>
<feature type="domain" description="Cupin type-2" evidence="2">
    <location>
        <begin position="52"/>
        <end position="121"/>
    </location>
</feature>
<gene>
    <name evidence="3" type="ORF">ACFOFO_25945</name>
</gene>
<evidence type="ECO:0000313" key="4">
    <source>
        <dbReference type="Proteomes" id="UP001595530"/>
    </source>
</evidence>
<keyword evidence="1" id="KW-0479">Metal-binding</keyword>
<protein>
    <submittedName>
        <fullName evidence="3">Cupin domain-containing protein</fullName>
    </submittedName>
</protein>
<evidence type="ECO:0000256" key="1">
    <source>
        <dbReference type="ARBA" id="ARBA00022723"/>
    </source>
</evidence>
<dbReference type="InterPro" id="IPR011051">
    <property type="entry name" value="RmlC_Cupin_sf"/>
</dbReference>
<keyword evidence="4" id="KW-1185">Reference proteome</keyword>
<evidence type="ECO:0000313" key="3">
    <source>
        <dbReference type="EMBL" id="MFC3111346.1"/>
    </source>
</evidence>
<dbReference type="InterPro" id="IPR013096">
    <property type="entry name" value="Cupin_2"/>
</dbReference>
<dbReference type="EMBL" id="JBHRTP010000111">
    <property type="protein sequence ID" value="MFC3111346.1"/>
    <property type="molecule type" value="Genomic_DNA"/>
</dbReference>
<dbReference type="CDD" id="cd02224">
    <property type="entry name" value="cupin_SPO2919-like"/>
    <property type="match status" value="1"/>
</dbReference>
<organism evidence="3 4">
    <name type="scientific">Undibacterium arcticum</name>
    <dbReference type="NCBI Taxonomy" id="1762892"/>
    <lineage>
        <taxon>Bacteria</taxon>
        <taxon>Pseudomonadati</taxon>
        <taxon>Pseudomonadota</taxon>
        <taxon>Betaproteobacteria</taxon>
        <taxon>Burkholderiales</taxon>
        <taxon>Oxalobacteraceae</taxon>
        <taxon>Undibacterium</taxon>
    </lineage>
</organism>
<dbReference type="Proteomes" id="UP001595530">
    <property type="component" value="Unassembled WGS sequence"/>
</dbReference>
<dbReference type="SUPFAM" id="SSF51182">
    <property type="entry name" value="RmlC-like cupins"/>
    <property type="match status" value="1"/>
</dbReference>
<dbReference type="InterPro" id="IPR014710">
    <property type="entry name" value="RmlC-like_jellyroll"/>
</dbReference>
<comment type="caution">
    <text evidence="3">The sequence shown here is derived from an EMBL/GenBank/DDBJ whole genome shotgun (WGS) entry which is preliminary data.</text>
</comment>
<evidence type="ECO:0000259" key="2">
    <source>
        <dbReference type="Pfam" id="PF07883"/>
    </source>
</evidence>
<dbReference type="PANTHER" id="PTHR35848:SF6">
    <property type="entry name" value="CUPIN TYPE-2 DOMAIN-CONTAINING PROTEIN"/>
    <property type="match status" value="1"/>
</dbReference>
<name>A0ABV7FD20_9BURK</name>
<dbReference type="Gene3D" id="2.60.120.10">
    <property type="entry name" value="Jelly Rolls"/>
    <property type="match status" value="1"/>
</dbReference>
<accession>A0ABV7FD20</accession>